<evidence type="ECO:0000256" key="1">
    <source>
        <dbReference type="ARBA" id="ARBA00010105"/>
    </source>
</evidence>
<dbReference type="PANTHER" id="PTHR11215">
    <property type="entry name" value="METAL DEPENDENT HYDROLASE - RELATED"/>
    <property type="match status" value="1"/>
</dbReference>
<comment type="similarity">
    <text evidence="1">Belongs to the MYG1 family.</text>
</comment>
<reference evidence="3" key="1">
    <citation type="submission" date="2022-11" db="UniProtKB">
        <authorList>
            <consortium name="WormBaseParasite"/>
        </authorList>
    </citation>
    <scope>IDENTIFICATION</scope>
</reference>
<organism evidence="2 3">
    <name type="scientific">Echinococcus canadensis</name>
    <dbReference type="NCBI Taxonomy" id="519352"/>
    <lineage>
        <taxon>Eukaryota</taxon>
        <taxon>Metazoa</taxon>
        <taxon>Spiralia</taxon>
        <taxon>Lophotrochozoa</taxon>
        <taxon>Platyhelminthes</taxon>
        <taxon>Cestoda</taxon>
        <taxon>Eucestoda</taxon>
        <taxon>Cyclophyllidea</taxon>
        <taxon>Taeniidae</taxon>
        <taxon>Echinococcus</taxon>
        <taxon>Echinococcus canadensis group</taxon>
    </lineage>
</organism>
<dbReference type="Proteomes" id="UP000887562">
    <property type="component" value="Unplaced"/>
</dbReference>
<dbReference type="PANTHER" id="PTHR11215:SF1">
    <property type="entry name" value="MYG1 EXONUCLEASE"/>
    <property type="match status" value="1"/>
</dbReference>
<dbReference type="Pfam" id="PF03690">
    <property type="entry name" value="MYG1_exonuc"/>
    <property type="match status" value="1"/>
</dbReference>
<accession>A0A915EWG7</accession>
<protein>
    <submittedName>
        <fullName evidence="3">Metal dependent protein hydrolase</fullName>
    </submittedName>
</protein>
<evidence type="ECO:0000313" key="3">
    <source>
        <dbReference type="WBParaSite" id="maker-E.canG7_contigs_4728-snap-gene-0.24-mRNA-1"/>
    </source>
</evidence>
<dbReference type="WBParaSite" id="maker-E.canG7_contigs_4728-snap-gene-0.24-mRNA-1">
    <property type="protein sequence ID" value="maker-E.canG7_contigs_4728-snap-gene-0.24-mRNA-1"/>
    <property type="gene ID" value="EcG7_06254"/>
</dbReference>
<dbReference type="AlphaFoldDB" id="A0A915EWG7"/>
<dbReference type="InterPro" id="IPR003226">
    <property type="entry name" value="MYG1_exonuclease"/>
</dbReference>
<name>A0A915EWG7_9CEST</name>
<dbReference type="GO" id="GO:0005737">
    <property type="term" value="C:cytoplasm"/>
    <property type="evidence" value="ECO:0007669"/>
    <property type="project" value="TreeGrafter"/>
</dbReference>
<keyword evidence="2" id="KW-1185">Reference proteome</keyword>
<evidence type="ECO:0000313" key="2">
    <source>
        <dbReference type="Proteomes" id="UP000887562"/>
    </source>
</evidence>
<proteinExistence type="inferred from homology"/>
<sequence length="367" mass="40856">KSVCTCILVIQQIAHPLQRFPMSQTKLGTHNGVFHCDEVLALAMLRQLPEYRNAVLVRSRNPARLQDCDVVFDVGGEFDPDRHRYDHHQTSFSKTIQDFHPTLKPAVKLSSAGLIYAHFGKRVIASVLGEESSDSNVVKAVFPFLYAIFISEIDGIDNGVPTAPVPLTYSIHTDLSSRVDRLNPSWNKSDEDETECFNRAYMLVESELLSAVRDLAETWYPARSIVEAALLSRHSIHSSGAILHLALACPWKSHIFELEKEILGITDADNDENTDFKGRPVFVIVERKGNCETQFTLISIPCKPNLPFSNRVPLVAAWGGKRDEELSGLVGLPGCVFVHSNLFLGIHRTFDGALQMGIMSLKAANYL</sequence>
<dbReference type="GO" id="GO:0005634">
    <property type="term" value="C:nucleus"/>
    <property type="evidence" value="ECO:0007669"/>
    <property type="project" value="TreeGrafter"/>
</dbReference>